<dbReference type="PANTHER" id="PTHR48081:SF8">
    <property type="entry name" value="ALPHA_BETA HYDROLASE FOLD-3 DOMAIN-CONTAINING PROTEIN-RELATED"/>
    <property type="match status" value="1"/>
</dbReference>
<dbReference type="Pfam" id="PF20434">
    <property type="entry name" value="BD-FAE"/>
    <property type="match status" value="1"/>
</dbReference>
<dbReference type="SUPFAM" id="SSF53474">
    <property type="entry name" value="alpha/beta-Hydrolases"/>
    <property type="match status" value="1"/>
</dbReference>
<reference evidence="3" key="2">
    <citation type="journal article" date="2021" name="Syst. Appl. Microbiol.">
        <title>Roseomonas hellenica sp. nov., isolated from roots of wild-growing Alkanna tinctoria.</title>
        <authorList>
            <person name="Rat A."/>
            <person name="Naranjo H.D."/>
            <person name="Lebbe L."/>
            <person name="Cnockaert M."/>
            <person name="Krigas N."/>
            <person name="Grigoriadou K."/>
            <person name="Maloupa E."/>
            <person name="Willems A."/>
        </authorList>
    </citation>
    <scope>NUCLEOTIDE SEQUENCE</scope>
    <source>
        <strain evidence="3">LMG 28251</strain>
    </source>
</reference>
<dbReference type="AlphaFoldDB" id="A0AAF1K1C8"/>
<organism evidence="3 4">
    <name type="scientific">Plastoroseomonas arctica</name>
    <dbReference type="NCBI Taxonomy" id="1509237"/>
    <lineage>
        <taxon>Bacteria</taxon>
        <taxon>Pseudomonadati</taxon>
        <taxon>Pseudomonadota</taxon>
        <taxon>Alphaproteobacteria</taxon>
        <taxon>Acetobacterales</taxon>
        <taxon>Acetobacteraceae</taxon>
        <taxon>Plastoroseomonas</taxon>
    </lineage>
</organism>
<evidence type="ECO:0000313" key="3">
    <source>
        <dbReference type="EMBL" id="MBR0654545.1"/>
    </source>
</evidence>
<dbReference type="InterPro" id="IPR049492">
    <property type="entry name" value="BD-FAE-like_dom"/>
</dbReference>
<keyword evidence="4" id="KW-1185">Reference proteome</keyword>
<dbReference type="InterPro" id="IPR029058">
    <property type="entry name" value="AB_hydrolase_fold"/>
</dbReference>
<proteinExistence type="predicted"/>
<keyword evidence="1 3" id="KW-0378">Hydrolase</keyword>
<evidence type="ECO:0000256" key="1">
    <source>
        <dbReference type="ARBA" id="ARBA00022801"/>
    </source>
</evidence>
<reference evidence="3" key="1">
    <citation type="submission" date="2020-01" db="EMBL/GenBank/DDBJ databases">
        <authorList>
            <person name="Rat A."/>
        </authorList>
    </citation>
    <scope>NUCLEOTIDE SEQUENCE</scope>
    <source>
        <strain evidence="3">LMG 28251</strain>
    </source>
</reference>
<feature type="domain" description="BD-FAE-like" evidence="2">
    <location>
        <begin position="119"/>
        <end position="165"/>
    </location>
</feature>
<dbReference type="EMBL" id="JAAEDH010000004">
    <property type="protein sequence ID" value="MBR0654545.1"/>
    <property type="molecule type" value="Genomic_DNA"/>
</dbReference>
<sequence>MLEVCLFLDAYLPDAAPNSVGPALILAFGGAFHRGSKEDDTIARPGVTNTAMAEYCRRFAAQGIACFSVDYRLAPADPDPGDTPVLTEPDGVPTGRIAEVREIMGLAPITAREVSWAMEAAIDDVAAAIRWVHREADRFSVDPKRIVVGGWSAGARAALYAAYGEGVACAGVIALSGTIQEADLKAHLRPGRRLPPALLIAAEHDLSYVPAGVEGTASAIRRADGQARAVHVPGHDHWYPAEAMTSAGLTVEATMLDALRGWTR</sequence>
<accession>A0AAF1K1C8</accession>
<dbReference type="GO" id="GO:0016787">
    <property type="term" value="F:hydrolase activity"/>
    <property type="evidence" value="ECO:0007669"/>
    <property type="project" value="UniProtKB-KW"/>
</dbReference>
<dbReference type="InterPro" id="IPR050300">
    <property type="entry name" value="GDXG_lipolytic_enzyme"/>
</dbReference>
<dbReference type="Proteomes" id="UP001196068">
    <property type="component" value="Unassembled WGS sequence"/>
</dbReference>
<comment type="caution">
    <text evidence="3">The sequence shown here is derived from an EMBL/GenBank/DDBJ whole genome shotgun (WGS) entry which is preliminary data.</text>
</comment>
<dbReference type="Gene3D" id="3.40.50.1820">
    <property type="entry name" value="alpha/beta hydrolase"/>
    <property type="match status" value="1"/>
</dbReference>
<evidence type="ECO:0000313" key="4">
    <source>
        <dbReference type="Proteomes" id="UP001196068"/>
    </source>
</evidence>
<gene>
    <name evidence="3" type="ORF">GXW79_05575</name>
</gene>
<evidence type="ECO:0000259" key="2">
    <source>
        <dbReference type="Pfam" id="PF20434"/>
    </source>
</evidence>
<dbReference type="PANTHER" id="PTHR48081">
    <property type="entry name" value="AB HYDROLASE SUPERFAMILY PROTEIN C4A8.06C"/>
    <property type="match status" value="1"/>
</dbReference>
<name>A0AAF1K1C8_9PROT</name>
<protein>
    <submittedName>
        <fullName evidence="3">Alpha/beta hydrolase fold domain-containing protein</fullName>
    </submittedName>
</protein>